<protein>
    <submittedName>
        <fullName evidence="1">DUF45 domain-containing protein</fullName>
    </submittedName>
</protein>
<keyword evidence="2" id="KW-1185">Reference proteome</keyword>
<evidence type="ECO:0000313" key="2">
    <source>
        <dbReference type="Proteomes" id="UP000467214"/>
    </source>
</evidence>
<accession>A0A845BPA8</accession>
<comment type="caution">
    <text evidence="1">The sequence shown here is derived from an EMBL/GenBank/DDBJ whole genome shotgun (WGS) entry which is preliminary data.</text>
</comment>
<name>A0A845BPA8_9NEIS</name>
<evidence type="ECO:0000313" key="1">
    <source>
        <dbReference type="EMBL" id="MXR38282.1"/>
    </source>
</evidence>
<organism evidence="1 2">
    <name type="scientific">Craterilacuibacter sinensis</name>
    <dbReference type="NCBI Taxonomy" id="2686017"/>
    <lineage>
        <taxon>Bacteria</taxon>
        <taxon>Pseudomonadati</taxon>
        <taxon>Pseudomonadota</taxon>
        <taxon>Betaproteobacteria</taxon>
        <taxon>Neisseriales</taxon>
        <taxon>Neisseriaceae</taxon>
        <taxon>Craterilacuibacter</taxon>
    </lineage>
</organism>
<proteinExistence type="predicted"/>
<gene>
    <name evidence="1" type="ORF">GQF02_15020</name>
</gene>
<dbReference type="Proteomes" id="UP000467214">
    <property type="component" value="Unassembled WGS sequence"/>
</dbReference>
<dbReference type="EMBL" id="WSSB01000019">
    <property type="protein sequence ID" value="MXR38282.1"/>
    <property type="molecule type" value="Genomic_DNA"/>
</dbReference>
<sequence length="38" mass="4789">MERHHNDRFTALLDQHLPNWRSLQQLLNQSVLGYERWW</sequence>
<reference evidence="1 2" key="1">
    <citation type="submission" date="2019-12" db="EMBL/GenBank/DDBJ databases">
        <title>Neisseriaceae gen. nov. sp. Genome sequencing and assembly.</title>
        <authorList>
            <person name="Liu Z."/>
            <person name="Li A."/>
        </authorList>
    </citation>
    <scope>NUCLEOTIDE SEQUENCE [LARGE SCALE GENOMIC DNA]</scope>
    <source>
        <strain evidence="1 2">B2N2-7</strain>
    </source>
</reference>
<dbReference type="AlphaFoldDB" id="A0A845BPA8"/>
<dbReference type="RefSeq" id="WP_160798220.1">
    <property type="nucleotide sequence ID" value="NZ_WSSB01000019.1"/>
</dbReference>